<evidence type="ECO:0000256" key="3">
    <source>
        <dbReference type="ARBA" id="ARBA00022821"/>
    </source>
</evidence>
<comment type="similarity">
    <text evidence="1">Belongs to the disease resistance NB-LRR family.</text>
</comment>
<keyword evidence="8" id="KW-1185">Reference proteome</keyword>
<dbReference type="PANTHER" id="PTHR33463:SF196">
    <property type="entry name" value="NB-ARC DOMAIN DISEASE RESISTANCE PROTEIN"/>
    <property type="match status" value="1"/>
</dbReference>
<comment type="caution">
    <text evidence="7">The sequence shown here is derived from an EMBL/GenBank/DDBJ whole genome shotgun (WGS) entry which is preliminary data.</text>
</comment>
<feature type="coiled-coil region" evidence="5">
    <location>
        <begin position="27"/>
        <end position="75"/>
    </location>
</feature>
<dbReference type="GO" id="GO:0043531">
    <property type="term" value="F:ADP binding"/>
    <property type="evidence" value="ECO:0007669"/>
    <property type="project" value="InterPro"/>
</dbReference>
<dbReference type="Gene3D" id="3.40.50.300">
    <property type="entry name" value="P-loop containing nucleotide triphosphate hydrolases"/>
    <property type="match status" value="1"/>
</dbReference>
<accession>A0A371H6I3</accession>
<proteinExistence type="inferred from homology"/>
<dbReference type="Pfam" id="PF00931">
    <property type="entry name" value="NB-ARC"/>
    <property type="match status" value="1"/>
</dbReference>
<protein>
    <submittedName>
        <fullName evidence="7">Disease resistance protein RPS2</fullName>
    </submittedName>
</protein>
<dbReference type="PANTHER" id="PTHR33463">
    <property type="entry name" value="NB-ARC DOMAIN-CONTAINING PROTEIN-RELATED"/>
    <property type="match status" value="1"/>
</dbReference>
<evidence type="ECO:0000256" key="2">
    <source>
        <dbReference type="ARBA" id="ARBA00022741"/>
    </source>
</evidence>
<keyword evidence="3" id="KW-0611">Plant defense</keyword>
<evidence type="ECO:0000313" key="7">
    <source>
        <dbReference type="EMBL" id="RDX98387.1"/>
    </source>
</evidence>
<gene>
    <name evidence="7" type="primary">RPS2</name>
    <name evidence="7" type="ORF">CR513_18694</name>
</gene>
<keyword evidence="4" id="KW-0067">ATP-binding</keyword>
<feature type="domain" description="NB-ARC" evidence="6">
    <location>
        <begin position="152"/>
        <end position="279"/>
    </location>
</feature>
<dbReference type="InterPro" id="IPR027417">
    <property type="entry name" value="P-loop_NTPase"/>
</dbReference>
<evidence type="ECO:0000256" key="5">
    <source>
        <dbReference type="SAM" id="Coils"/>
    </source>
</evidence>
<dbReference type="InterPro" id="IPR042197">
    <property type="entry name" value="Apaf_helical"/>
</dbReference>
<dbReference type="InterPro" id="IPR050905">
    <property type="entry name" value="Plant_NBS-LRR"/>
</dbReference>
<name>A0A371H6I3_MUCPR</name>
<reference evidence="7" key="1">
    <citation type="submission" date="2018-05" db="EMBL/GenBank/DDBJ databases">
        <title>Draft genome of Mucuna pruriens seed.</title>
        <authorList>
            <person name="Nnadi N.E."/>
            <person name="Vos R."/>
            <person name="Hasami M.H."/>
            <person name="Devisetty U.K."/>
            <person name="Aguiy J.C."/>
        </authorList>
    </citation>
    <scope>NUCLEOTIDE SEQUENCE [LARGE SCALE GENOMIC DNA]</scope>
    <source>
        <strain evidence="7">JCA_2017</strain>
    </source>
</reference>
<keyword evidence="5" id="KW-0175">Coiled coil</keyword>
<evidence type="ECO:0000256" key="4">
    <source>
        <dbReference type="ARBA" id="ARBA00022840"/>
    </source>
</evidence>
<dbReference type="GO" id="GO:0006952">
    <property type="term" value="P:defense response"/>
    <property type="evidence" value="ECO:0007669"/>
    <property type="project" value="UniProtKB-KW"/>
</dbReference>
<dbReference type="Gene3D" id="3.80.10.10">
    <property type="entry name" value="Ribonuclease Inhibitor"/>
    <property type="match status" value="1"/>
</dbReference>
<feature type="non-terminal residue" evidence="7">
    <location>
        <position position="1"/>
    </location>
</feature>
<dbReference type="GO" id="GO:0005524">
    <property type="term" value="F:ATP binding"/>
    <property type="evidence" value="ECO:0007669"/>
    <property type="project" value="UniProtKB-KW"/>
</dbReference>
<evidence type="ECO:0000256" key="1">
    <source>
        <dbReference type="ARBA" id="ARBA00008894"/>
    </source>
</evidence>
<dbReference type="PRINTS" id="PR00364">
    <property type="entry name" value="DISEASERSIST"/>
</dbReference>
<dbReference type="STRING" id="157652.A0A371H6I3"/>
<dbReference type="SUPFAM" id="SSF52058">
    <property type="entry name" value="L domain-like"/>
    <property type="match status" value="1"/>
</dbReference>
<dbReference type="EMBL" id="QJKJ01003461">
    <property type="protein sequence ID" value="RDX98387.1"/>
    <property type="molecule type" value="Genomic_DNA"/>
</dbReference>
<dbReference type="InterPro" id="IPR032675">
    <property type="entry name" value="LRR_dom_sf"/>
</dbReference>
<dbReference type="Gene3D" id="1.10.8.430">
    <property type="entry name" value="Helical domain of apoptotic protease-activating factors"/>
    <property type="match status" value="1"/>
</dbReference>
<dbReference type="InterPro" id="IPR002182">
    <property type="entry name" value="NB-ARC"/>
</dbReference>
<sequence>MWDLVSLIVDNVVKPVASVTSKQVLYIKNYNQNVVELKDTVKNLAHEKETVDHQGEKAKRNLQNIEGKVEEWYRKVEIILTEVEEFDNDEGHRKTHLWNRYRLSRQAKKKAEDIQKLIDEASKFNAVGFAPNITSNEISLFNVGFEKFGSTKSTMEKILAKLEDSTVRMIGLHGPGGVGKSSLIKEIGNHVKHKKLFNKVAMTEITANPNILKNQEDIAYVLELPFKGKSESEIVRADCLRRSLKKEKNMLVILDDIWEGFELDRLGLLLDDDDDLSKMTSNDKQDVNLNVVKKEISLDDNKGCKILLTSRGKNILSDYIKDDESILELKKLDEKDALILFQKVSEISDEMSNSKQDIVEILEYCEGLPMEIVTFGRALRKARRSGLQAKLGELKKKKKREVGLKRMDILVRLNYDNLENEELKSIFLLCAQMGHPPLIMDLVKYCFGLGILEEVASLEQARERISSSIEKLKESRLVESSGNHFKMHDMVRDAALSIAHKDHNVFTLRNGKLHDWHGLERCTSISICNSDIVDELPKAINCPQLKFFQIDTDDPSLEIPDSFFRGMRKLRVLSLTGFRRSSLPSSIQYLSNLRMLCLERCTLVCKLSILGKLKKLRILSFSGSEIQNLPAEL</sequence>
<evidence type="ECO:0000259" key="6">
    <source>
        <dbReference type="Pfam" id="PF00931"/>
    </source>
</evidence>
<feature type="non-terminal residue" evidence="7">
    <location>
        <position position="633"/>
    </location>
</feature>
<dbReference type="OrthoDB" id="1747797at2759"/>
<organism evidence="7 8">
    <name type="scientific">Mucuna pruriens</name>
    <name type="common">Velvet bean</name>
    <name type="synonym">Dolichos pruriens</name>
    <dbReference type="NCBI Taxonomy" id="157652"/>
    <lineage>
        <taxon>Eukaryota</taxon>
        <taxon>Viridiplantae</taxon>
        <taxon>Streptophyta</taxon>
        <taxon>Embryophyta</taxon>
        <taxon>Tracheophyta</taxon>
        <taxon>Spermatophyta</taxon>
        <taxon>Magnoliopsida</taxon>
        <taxon>eudicotyledons</taxon>
        <taxon>Gunneridae</taxon>
        <taxon>Pentapetalae</taxon>
        <taxon>rosids</taxon>
        <taxon>fabids</taxon>
        <taxon>Fabales</taxon>
        <taxon>Fabaceae</taxon>
        <taxon>Papilionoideae</taxon>
        <taxon>50 kb inversion clade</taxon>
        <taxon>NPAAA clade</taxon>
        <taxon>indigoferoid/millettioid clade</taxon>
        <taxon>Phaseoleae</taxon>
        <taxon>Mucuna</taxon>
    </lineage>
</organism>
<evidence type="ECO:0000313" key="8">
    <source>
        <dbReference type="Proteomes" id="UP000257109"/>
    </source>
</evidence>
<keyword evidence="2" id="KW-0547">Nucleotide-binding</keyword>
<dbReference type="SUPFAM" id="SSF52540">
    <property type="entry name" value="P-loop containing nucleoside triphosphate hydrolases"/>
    <property type="match status" value="1"/>
</dbReference>
<dbReference type="Proteomes" id="UP000257109">
    <property type="component" value="Unassembled WGS sequence"/>
</dbReference>
<dbReference type="AlphaFoldDB" id="A0A371H6I3"/>